<sequence length="383" mass="43915">MYISGSYKWKIQPLLLNNLSAISDIRKYLSTMNVVMQVSGLTLFTGEDENSESARIRVDRTRNWQQATMRGATSADCAEVARDDSGPASGAYRIILFDKSVIVFASECYKEAAKRKEQTRREIGPQRSNYLVVIKTAAVYLLALFLSPLEIYSRIHRTPPQALLEYFELRDCYKLQVEIKIKHEVSMYIIFPNRNGKAPQANTDDSPRPTNGTPAETAANMILHDKMHTRKARGESTHTEFQELRCGKNILTSRYVISFSSFKIAQFGHRALFRGTVNYIVVQQTYQSPLGILIHFLGTVLVPLSNLPPLRNYDCYRNPTPILRYIESKVRRNAVWKSKEHTHGRIQRMRRSGSIRFIKEPTYRRHVNLASADCTESVRHYAS</sequence>
<dbReference type="Proteomes" id="UP000000311">
    <property type="component" value="Unassembled WGS sequence"/>
</dbReference>
<keyword evidence="1" id="KW-1133">Transmembrane helix</keyword>
<organism evidence="3">
    <name type="scientific">Camponotus floridanus</name>
    <name type="common">Florida carpenter ant</name>
    <dbReference type="NCBI Taxonomy" id="104421"/>
    <lineage>
        <taxon>Eukaryota</taxon>
        <taxon>Metazoa</taxon>
        <taxon>Ecdysozoa</taxon>
        <taxon>Arthropoda</taxon>
        <taxon>Hexapoda</taxon>
        <taxon>Insecta</taxon>
        <taxon>Pterygota</taxon>
        <taxon>Neoptera</taxon>
        <taxon>Endopterygota</taxon>
        <taxon>Hymenoptera</taxon>
        <taxon>Apocrita</taxon>
        <taxon>Aculeata</taxon>
        <taxon>Formicoidea</taxon>
        <taxon>Formicidae</taxon>
        <taxon>Formicinae</taxon>
        <taxon>Camponotus</taxon>
    </lineage>
</organism>
<keyword evidence="1" id="KW-0812">Transmembrane</keyword>
<evidence type="ECO:0000313" key="2">
    <source>
        <dbReference type="EMBL" id="EFN61499.1"/>
    </source>
</evidence>
<evidence type="ECO:0000313" key="3">
    <source>
        <dbReference type="Proteomes" id="UP000000311"/>
    </source>
</evidence>
<gene>
    <name evidence="2" type="ORF">EAG_11735</name>
</gene>
<dbReference type="InParanoid" id="E2AYG4"/>
<proteinExistence type="predicted"/>
<evidence type="ECO:0000256" key="1">
    <source>
        <dbReference type="SAM" id="Phobius"/>
    </source>
</evidence>
<dbReference type="EMBL" id="GL443910">
    <property type="protein sequence ID" value="EFN61499.1"/>
    <property type="molecule type" value="Genomic_DNA"/>
</dbReference>
<dbReference type="AlphaFoldDB" id="E2AYG4"/>
<name>E2AYG4_CAMFO</name>
<feature type="transmembrane region" description="Helical" evidence="1">
    <location>
        <begin position="130"/>
        <end position="149"/>
    </location>
</feature>
<keyword evidence="3" id="KW-1185">Reference proteome</keyword>
<keyword evidence="1" id="KW-0472">Membrane</keyword>
<reference evidence="2 3" key="1">
    <citation type="journal article" date="2010" name="Science">
        <title>Genomic comparison of the ants Camponotus floridanus and Harpegnathos saltator.</title>
        <authorList>
            <person name="Bonasio R."/>
            <person name="Zhang G."/>
            <person name="Ye C."/>
            <person name="Mutti N.S."/>
            <person name="Fang X."/>
            <person name="Qin N."/>
            <person name="Donahue G."/>
            <person name="Yang P."/>
            <person name="Li Q."/>
            <person name="Li C."/>
            <person name="Zhang P."/>
            <person name="Huang Z."/>
            <person name="Berger S.L."/>
            <person name="Reinberg D."/>
            <person name="Wang J."/>
            <person name="Liebig J."/>
        </authorList>
    </citation>
    <scope>NUCLEOTIDE SEQUENCE [LARGE SCALE GENOMIC DNA]</scope>
    <source>
        <strain evidence="3">C129</strain>
    </source>
</reference>
<accession>E2AYG4</accession>
<protein>
    <submittedName>
        <fullName evidence="2">Uncharacterized protein</fullName>
    </submittedName>
</protein>